<reference evidence="2" key="1">
    <citation type="submission" date="2016-10" db="EMBL/GenBank/DDBJ databases">
        <authorList>
            <person name="Varghese N."/>
            <person name="Submissions S."/>
        </authorList>
    </citation>
    <scope>NUCLEOTIDE SEQUENCE [LARGE SCALE GENOMIC DNA]</scope>
    <source>
        <strain evidence="2">LMG 25555</strain>
    </source>
</reference>
<accession>A0A0J6GD67</accession>
<feature type="transmembrane region" description="Helical" evidence="1">
    <location>
        <begin position="127"/>
        <end position="151"/>
    </location>
</feature>
<protein>
    <recommendedName>
        <fullName evidence="4">DUF4234 domain-containing protein</fullName>
    </recommendedName>
</protein>
<feature type="transmembrane region" description="Helical" evidence="1">
    <location>
        <begin position="101"/>
        <end position="120"/>
    </location>
</feature>
<dbReference type="AlphaFoldDB" id="A0A0J6GD67"/>
<comment type="caution">
    <text evidence="2">The sequence shown here is derived from an EMBL/GenBank/DDBJ whole genome shotgun (WGS) entry which is preliminary data.</text>
</comment>
<dbReference type="PATRIC" id="fig|882211.3.peg.2667"/>
<organism evidence="2 3">
    <name type="scientific">Pseudomonas deceptionensis</name>
    <dbReference type="NCBI Taxonomy" id="882211"/>
    <lineage>
        <taxon>Bacteria</taxon>
        <taxon>Pseudomonadati</taxon>
        <taxon>Pseudomonadota</taxon>
        <taxon>Gammaproteobacteria</taxon>
        <taxon>Pseudomonadales</taxon>
        <taxon>Pseudomonadaceae</taxon>
        <taxon>Pseudomonas</taxon>
    </lineage>
</organism>
<name>A0A0J6GD67_PSEDM</name>
<feature type="transmembrane region" description="Helical" evidence="1">
    <location>
        <begin position="59"/>
        <end position="81"/>
    </location>
</feature>
<feature type="transmembrane region" description="Helical" evidence="1">
    <location>
        <begin position="25"/>
        <end position="47"/>
    </location>
</feature>
<proteinExistence type="predicted"/>
<evidence type="ECO:0000256" key="1">
    <source>
        <dbReference type="SAM" id="Phobius"/>
    </source>
</evidence>
<sequence length="193" mass="21606">MNPLTATGCTLLDKRALPDDEQSGLYIVSVTKFLLLYALTAGGYVFYWSYRNWAAYKELTGAPITPLIRSVFWPFFILCLFEKVQNGLDMKGRTYFWHHETRGLLIMFLVMLSVLLSLFFNRPSDTVFVLFANLVLIACGAGMFVEAQRAINVLSDDPNGRCNSALSGTNVVWMAVGVLYMALVVYAVCIVES</sequence>
<dbReference type="RefSeq" id="WP_048360392.1">
    <property type="nucleotide sequence ID" value="NZ_FNUD01000002.1"/>
</dbReference>
<feature type="transmembrane region" description="Helical" evidence="1">
    <location>
        <begin position="171"/>
        <end position="191"/>
    </location>
</feature>
<dbReference type="OrthoDB" id="8750132at2"/>
<evidence type="ECO:0000313" key="2">
    <source>
        <dbReference type="EMBL" id="SEE30607.1"/>
    </source>
</evidence>
<keyword evidence="1" id="KW-1133">Transmembrane helix</keyword>
<evidence type="ECO:0000313" key="3">
    <source>
        <dbReference type="Proteomes" id="UP000183613"/>
    </source>
</evidence>
<keyword evidence="3" id="KW-1185">Reference proteome</keyword>
<dbReference type="Proteomes" id="UP000183613">
    <property type="component" value="Unassembled WGS sequence"/>
</dbReference>
<keyword evidence="1" id="KW-0812">Transmembrane</keyword>
<gene>
    <name evidence="2" type="ORF">SAMN04489800_0453</name>
</gene>
<keyword evidence="1" id="KW-0472">Membrane</keyword>
<evidence type="ECO:0008006" key="4">
    <source>
        <dbReference type="Google" id="ProtNLM"/>
    </source>
</evidence>
<dbReference type="EMBL" id="FNUD01000002">
    <property type="protein sequence ID" value="SEE30607.1"/>
    <property type="molecule type" value="Genomic_DNA"/>
</dbReference>